<feature type="domain" description="D-isomer specific 2-hydroxyacid dehydrogenase catalytic" evidence="10">
    <location>
        <begin position="3"/>
        <end position="316"/>
    </location>
</feature>
<evidence type="ECO:0000259" key="10">
    <source>
        <dbReference type="Pfam" id="PF00389"/>
    </source>
</evidence>
<dbReference type="PROSITE" id="PS00065">
    <property type="entry name" value="D_2_HYDROXYACID_DH_1"/>
    <property type="match status" value="1"/>
</dbReference>
<comment type="catalytic activity">
    <reaction evidence="4">
        <text>glycolate + NADP(+) = glyoxylate + NADPH + H(+)</text>
        <dbReference type="Rhea" id="RHEA:10992"/>
        <dbReference type="ChEBI" id="CHEBI:15378"/>
        <dbReference type="ChEBI" id="CHEBI:29805"/>
        <dbReference type="ChEBI" id="CHEBI:36655"/>
        <dbReference type="ChEBI" id="CHEBI:57783"/>
        <dbReference type="ChEBI" id="CHEBI:58349"/>
        <dbReference type="EC" id="1.1.1.79"/>
    </reaction>
</comment>
<evidence type="ECO:0000256" key="3">
    <source>
        <dbReference type="ARBA" id="ARBA00052239"/>
    </source>
</evidence>
<evidence type="ECO:0000256" key="7">
    <source>
        <dbReference type="ARBA" id="ARBA00066674"/>
    </source>
</evidence>
<dbReference type="PANTHER" id="PTHR10996">
    <property type="entry name" value="2-HYDROXYACID DEHYDROGENASE-RELATED"/>
    <property type="match status" value="1"/>
</dbReference>
<evidence type="ECO:0000256" key="4">
    <source>
        <dbReference type="ARBA" id="ARBA00052769"/>
    </source>
</evidence>
<dbReference type="InterPro" id="IPR036291">
    <property type="entry name" value="NAD(P)-bd_dom_sf"/>
</dbReference>
<dbReference type="InterPro" id="IPR029752">
    <property type="entry name" value="D-isomer_DH_CS1"/>
</dbReference>
<evidence type="ECO:0000256" key="9">
    <source>
        <dbReference type="RuleBase" id="RU003719"/>
    </source>
</evidence>
<comment type="caution">
    <text evidence="12">The sequence shown here is derived from an EMBL/GenBank/DDBJ whole genome shotgun (WGS) entry which is preliminary data.</text>
</comment>
<sequence length="323" mass="35097">MRIFITRVIAANAVSLLETAGCQVVQHESKSELSPNHLISLLQDFDALLSVGGPVMDGEFLRRCRHLKAIALMSAGFDKIDLDEAAALGIPVSNTPGVLSNATADVAFLLMLAVSRNAFQMHKEILKGNWNFFDPMANLGRDLEGRTLGIFGMGNIGLVMARKAAAAFGMKILYHNRSKLSPEQNLVQATWVDFDTLLQESDVISVHANLYPATTGIFNRDAFRRMKPGAIFINAARGKIHEEQALIEALQKGWIWGAGLDVTNPEPMAPGNPLLEMPNVCVLPHIGSATLETRTKMAVMAAENLIAVKNGLSMPQQITPRSS</sequence>
<dbReference type="InterPro" id="IPR006140">
    <property type="entry name" value="D-isomer_DH_NAD-bd"/>
</dbReference>
<dbReference type="InterPro" id="IPR050223">
    <property type="entry name" value="D-isomer_2-hydroxyacid_DH"/>
</dbReference>
<dbReference type="AlphaFoldDB" id="A0A0E9N0T5"/>
<reference evidence="12 13" key="1">
    <citation type="submission" date="2015-04" db="EMBL/GenBank/DDBJ databases">
        <title>Whole genome shotgun sequence of Flavihumibacter petaseus NBRC 106054.</title>
        <authorList>
            <person name="Miyazawa S."/>
            <person name="Hosoyama A."/>
            <person name="Hashimoto M."/>
            <person name="Noguchi M."/>
            <person name="Tsuchikane K."/>
            <person name="Ohji S."/>
            <person name="Yamazoe A."/>
            <person name="Ichikawa N."/>
            <person name="Kimura A."/>
            <person name="Fujita N."/>
        </authorList>
    </citation>
    <scope>NUCLEOTIDE SEQUENCE [LARGE SCALE GENOMIC DNA]</scope>
    <source>
        <strain evidence="12 13">NBRC 106054</strain>
    </source>
</reference>
<comment type="catalytic activity">
    <reaction evidence="2">
        <text>(R)-glycerate + NAD(+) = 3-hydroxypyruvate + NADH + H(+)</text>
        <dbReference type="Rhea" id="RHEA:17905"/>
        <dbReference type="ChEBI" id="CHEBI:15378"/>
        <dbReference type="ChEBI" id="CHEBI:16659"/>
        <dbReference type="ChEBI" id="CHEBI:17180"/>
        <dbReference type="ChEBI" id="CHEBI:57540"/>
        <dbReference type="ChEBI" id="CHEBI:57945"/>
        <dbReference type="EC" id="1.1.1.81"/>
    </reaction>
</comment>
<dbReference type="GO" id="GO:0005829">
    <property type="term" value="C:cytosol"/>
    <property type="evidence" value="ECO:0007669"/>
    <property type="project" value="TreeGrafter"/>
</dbReference>
<feature type="domain" description="D-isomer specific 2-hydroxyacid dehydrogenase NAD-binding" evidence="11">
    <location>
        <begin position="109"/>
        <end position="287"/>
    </location>
</feature>
<dbReference type="RefSeq" id="WP_046369320.1">
    <property type="nucleotide sequence ID" value="NZ_BBWV01000002.1"/>
</dbReference>
<dbReference type="EC" id="1.1.1.81" evidence="7"/>
<dbReference type="Pfam" id="PF00389">
    <property type="entry name" value="2-Hacid_dh"/>
    <property type="match status" value="1"/>
</dbReference>
<dbReference type="GO" id="GO:0030267">
    <property type="term" value="F:glyoxylate reductase (NADPH) activity"/>
    <property type="evidence" value="ECO:0007669"/>
    <property type="project" value="UniProtKB-EC"/>
</dbReference>
<evidence type="ECO:0000256" key="1">
    <source>
        <dbReference type="ARBA" id="ARBA00023002"/>
    </source>
</evidence>
<dbReference type="SUPFAM" id="SSF52283">
    <property type="entry name" value="Formate/glycerate dehydrogenase catalytic domain-like"/>
    <property type="match status" value="1"/>
</dbReference>
<dbReference type="Pfam" id="PF02826">
    <property type="entry name" value="2-Hacid_dh_C"/>
    <property type="match status" value="1"/>
</dbReference>
<dbReference type="Gene3D" id="3.40.50.720">
    <property type="entry name" value="NAD(P)-binding Rossmann-like Domain"/>
    <property type="match status" value="2"/>
</dbReference>
<dbReference type="GO" id="GO:0051287">
    <property type="term" value="F:NAD binding"/>
    <property type="evidence" value="ECO:0007669"/>
    <property type="project" value="InterPro"/>
</dbReference>
<protein>
    <recommendedName>
        <fullName evidence="8">Glyoxylate/hydroxypyruvate reductase B</fullName>
        <ecNumber evidence="6">1.1.1.79</ecNumber>
        <ecNumber evidence="7">1.1.1.81</ecNumber>
    </recommendedName>
</protein>
<evidence type="ECO:0000256" key="5">
    <source>
        <dbReference type="ARBA" id="ARBA00061278"/>
    </source>
</evidence>
<dbReference type="GO" id="GO:0016618">
    <property type="term" value="F:hydroxypyruvate reductase [NAD(P)H] activity"/>
    <property type="evidence" value="ECO:0007669"/>
    <property type="project" value="UniProtKB-EC"/>
</dbReference>
<dbReference type="PANTHER" id="PTHR10996:SF283">
    <property type="entry name" value="GLYOXYLATE_HYDROXYPYRUVATE REDUCTASE B"/>
    <property type="match status" value="1"/>
</dbReference>
<comment type="catalytic activity">
    <reaction evidence="3">
        <text>(R)-glycerate + NADP(+) = 3-hydroxypyruvate + NADPH + H(+)</text>
        <dbReference type="Rhea" id="RHEA:18657"/>
        <dbReference type="ChEBI" id="CHEBI:15378"/>
        <dbReference type="ChEBI" id="CHEBI:16659"/>
        <dbReference type="ChEBI" id="CHEBI:17180"/>
        <dbReference type="ChEBI" id="CHEBI:57783"/>
        <dbReference type="ChEBI" id="CHEBI:58349"/>
        <dbReference type="EC" id="1.1.1.81"/>
    </reaction>
</comment>
<dbReference type="CDD" id="cd05301">
    <property type="entry name" value="GDH"/>
    <property type="match status" value="1"/>
</dbReference>
<evidence type="ECO:0000256" key="2">
    <source>
        <dbReference type="ARBA" id="ARBA00051801"/>
    </source>
</evidence>
<dbReference type="EC" id="1.1.1.79" evidence="6"/>
<dbReference type="FunFam" id="3.40.50.720:FF:000026">
    <property type="entry name" value="Glyoxylate/hydroxypyruvate reductase B"/>
    <property type="match status" value="1"/>
</dbReference>
<gene>
    <name evidence="12" type="ORF">FPE01S_02_05490</name>
</gene>
<evidence type="ECO:0000313" key="13">
    <source>
        <dbReference type="Proteomes" id="UP000033121"/>
    </source>
</evidence>
<keyword evidence="13" id="KW-1185">Reference proteome</keyword>
<accession>A0A0E9N0T5</accession>
<comment type="similarity">
    <text evidence="5">Belongs to the D-isomer specific 2-hydroxyacid dehydrogenase family. GhrB subfamily.</text>
</comment>
<name>A0A0E9N0T5_9BACT</name>
<proteinExistence type="inferred from homology"/>
<dbReference type="InterPro" id="IPR006139">
    <property type="entry name" value="D-isomer_2_OHA_DH_cat_dom"/>
</dbReference>
<dbReference type="STRING" id="1220578.FPE01S_02_05490"/>
<evidence type="ECO:0000259" key="11">
    <source>
        <dbReference type="Pfam" id="PF02826"/>
    </source>
</evidence>
<evidence type="ECO:0000256" key="6">
    <source>
        <dbReference type="ARBA" id="ARBA00066661"/>
    </source>
</evidence>
<dbReference type="Proteomes" id="UP000033121">
    <property type="component" value="Unassembled WGS sequence"/>
</dbReference>
<dbReference type="SUPFAM" id="SSF51735">
    <property type="entry name" value="NAD(P)-binding Rossmann-fold domains"/>
    <property type="match status" value="1"/>
</dbReference>
<dbReference type="EMBL" id="BBWV01000002">
    <property type="protein sequence ID" value="GAO43444.1"/>
    <property type="molecule type" value="Genomic_DNA"/>
</dbReference>
<organism evidence="12 13">
    <name type="scientific">Flavihumibacter petaseus NBRC 106054</name>
    <dbReference type="NCBI Taxonomy" id="1220578"/>
    <lineage>
        <taxon>Bacteria</taxon>
        <taxon>Pseudomonadati</taxon>
        <taxon>Bacteroidota</taxon>
        <taxon>Chitinophagia</taxon>
        <taxon>Chitinophagales</taxon>
        <taxon>Chitinophagaceae</taxon>
        <taxon>Flavihumibacter</taxon>
    </lineage>
</organism>
<evidence type="ECO:0000313" key="12">
    <source>
        <dbReference type="EMBL" id="GAO43444.1"/>
    </source>
</evidence>
<dbReference type="OrthoDB" id="1522997at2"/>
<evidence type="ECO:0000256" key="8">
    <source>
        <dbReference type="ARBA" id="ARBA00073362"/>
    </source>
</evidence>
<keyword evidence="1 9" id="KW-0560">Oxidoreductase</keyword>